<keyword evidence="1" id="KW-0378">Hydrolase</keyword>
<dbReference type="EMBL" id="MU394287">
    <property type="protein sequence ID" value="KAI6091285.1"/>
    <property type="molecule type" value="Genomic_DNA"/>
</dbReference>
<keyword evidence="2" id="KW-1185">Reference proteome</keyword>
<gene>
    <name evidence="1" type="ORF">F4821DRAFT_199441</name>
</gene>
<protein>
    <submittedName>
        <fullName evidence="1">Acid protease</fullName>
    </submittedName>
</protein>
<sequence>MPFSSLFLPRSLLSYLVISIPVRAATRPIAATWSDSTFGPDGPWPAVEVTLGNEQKIALFPGREFQTFLLTSDYCNHNTSIPCYANQAGLYNDARSQVDTTGSTGQIQYQSNPDYMLGVDVRGELTTSWVDTVDFGGATIENVSLSLLDESYMAYPDGTWYPLSVGCLGVGAPDTINQSFSNSYGPLINASLIPGYLFAHETVASNSFGMHIGSANPKMPGSLYFGGYDQNRIVGEVLSFEDDYTKAITLKDISIKVMDGSSPWEFESLGGLLASGNSTINSGGVQVSVDGCSPYLTLPKSTCDAIAKQLPVTYNEDLGLYFWNTDDAKYSQIVSSPSILEFVFIGDSNTQNVSISVPFRHLNLTLSAPLVDDPTPYFPCYTGPAKQFTLGRAFLQDAFVGANWGTKSWWLAQAPGPNIPSPSVVELANGGSVKASSNDWKESWSGSWTALSPEEVSSSASVTAPIVSSTSGPTNATSSDSASPPPAGLSTGAQAGIGVGVGIAGLAIIGAIAFFFLRRRKAASPDGATSGPTQQAPDQGYYAPVKNPSSPGMTETSTAISGQPPNMMYNQPYYQPYPQQYAQPYPQPFPQQYPQPFPQPYGQPYSTELPGLGNTPTELPGSVTYDTHYLDGTQIYGHISPQQGYASPHPSHSPHSTNYDPGQTSASASAQSPVHGQHGQPI</sequence>
<name>A0ACC0DFR0_9PEZI</name>
<keyword evidence="1" id="KW-0645">Protease</keyword>
<proteinExistence type="predicted"/>
<evidence type="ECO:0000313" key="1">
    <source>
        <dbReference type="EMBL" id="KAI6091285.1"/>
    </source>
</evidence>
<evidence type="ECO:0000313" key="2">
    <source>
        <dbReference type="Proteomes" id="UP001497680"/>
    </source>
</evidence>
<comment type="caution">
    <text evidence="1">The sequence shown here is derived from an EMBL/GenBank/DDBJ whole genome shotgun (WGS) entry which is preliminary data.</text>
</comment>
<accession>A0ACC0DFR0</accession>
<reference evidence="1 2" key="1">
    <citation type="journal article" date="2022" name="New Phytol.">
        <title>Ecological generalism drives hyperdiversity of secondary metabolite gene clusters in xylarialean endophytes.</title>
        <authorList>
            <person name="Franco M.E.E."/>
            <person name="Wisecaver J.H."/>
            <person name="Arnold A.E."/>
            <person name="Ju Y.M."/>
            <person name="Slot J.C."/>
            <person name="Ahrendt S."/>
            <person name="Moore L.P."/>
            <person name="Eastman K.E."/>
            <person name="Scott K."/>
            <person name="Konkel Z."/>
            <person name="Mondo S.J."/>
            <person name="Kuo A."/>
            <person name="Hayes R.D."/>
            <person name="Haridas S."/>
            <person name="Andreopoulos B."/>
            <person name="Riley R."/>
            <person name="LaButti K."/>
            <person name="Pangilinan J."/>
            <person name="Lipzen A."/>
            <person name="Amirebrahimi M."/>
            <person name="Yan J."/>
            <person name="Adam C."/>
            <person name="Keymanesh K."/>
            <person name="Ng V."/>
            <person name="Louie K."/>
            <person name="Northen T."/>
            <person name="Drula E."/>
            <person name="Henrissat B."/>
            <person name="Hsieh H.M."/>
            <person name="Youens-Clark K."/>
            <person name="Lutzoni F."/>
            <person name="Miadlikowska J."/>
            <person name="Eastwood D.C."/>
            <person name="Hamelin R.C."/>
            <person name="Grigoriev I.V."/>
            <person name="U'Ren J.M."/>
        </authorList>
    </citation>
    <scope>NUCLEOTIDE SEQUENCE [LARGE SCALE GENOMIC DNA]</scope>
    <source>
        <strain evidence="1 2">ER1909</strain>
    </source>
</reference>
<organism evidence="1 2">
    <name type="scientific">Hypoxylon rubiginosum</name>
    <dbReference type="NCBI Taxonomy" id="110542"/>
    <lineage>
        <taxon>Eukaryota</taxon>
        <taxon>Fungi</taxon>
        <taxon>Dikarya</taxon>
        <taxon>Ascomycota</taxon>
        <taxon>Pezizomycotina</taxon>
        <taxon>Sordariomycetes</taxon>
        <taxon>Xylariomycetidae</taxon>
        <taxon>Xylariales</taxon>
        <taxon>Hypoxylaceae</taxon>
        <taxon>Hypoxylon</taxon>
    </lineage>
</organism>
<dbReference type="Proteomes" id="UP001497680">
    <property type="component" value="Unassembled WGS sequence"/>
</dbReference>